<gene>
    <name evidence="2" type="ORF">GUJ93_ZPchr0009g2235</name>
</gene>
<name>A0A8J5RLP5_ZIZPA</name>
<comment type="caution">
    <text evidence="2">The sequence shown here is derived from an EMBL/GenBank/DDBJ whole genome shotgun (WGS) entry which is preliminary data.</text>
</comment>
<dbReference type="Proteomes" id="UP000729402">
    <property type="component" value="Unassembled WGS sequence"/>
</dbReference>
<accession>A0A8J5RLP5</accession>
<keyword evidence="3" id="KW-1185">Reference proteome</keyword>
<evidence type="ECO:0000313" key="2">
    <source>
        <dbReference type="EMBL" id="KAG8048398.1"/>
    </source>
</evidence>
<reference evidence="2" key="2">
    <citation type="submission" date="2021-02" db="EMBL/GenBank/DDBJ databases">
        <authorList>
            <person name="Kimball J.A."/>
            <person name="Haas M.W."/>
            <person name="Macchietto M."/>
            <person name="Kono T."/>
            <person name="Duquette J."/>
            <person name="Shao M."/>
        </authorList>
    </citation>
    <scope>NUCLEOTIDE SEQUENCE</scope>
    <source>
        <tissue evidence="2">Fresh leaf tissue</tissue>
    </source>
</reference>
<sequence>MTRALTPRRMETTWAAATKIKKWRMMTRTLGSEASNLSQPTLVPGRTTSSPQSSSGLVALRFPTTRMAGFPGAASPTGADGPTLKHAKHSWGRDRGP</sequence>
<feature type="region of interest" description="Disordered" evidence="1">
    <location>
        <begin position="31"/>
        <end position="56"/>
    </location>
</feature>
<evidence type="ECO:0000256" key="1">
    <source>
        <dbReference type="SAM" id="MobiDB-lite"/>
    </source>
</evidence>
<protein>
    <submittedName>
        <fullName evidence="2">Uncharacterized protein</fullName>
    </submittedName>
</protein>
<evidence type="ECO:0000313" key="3">
    <source>
        <dbReference type="Proteomes" id="UP000729402"/>
    </source>
</evidence>
<proteinExistence type="predicted"/>
<feature type="region of interest" description="Disordered" evidence="1">
    <location>
        <begin position="68"/>
        <end position="97"/>
    </location>
</feature>
<organism evidence="2 3">
    <name type="scientific">Zizania palustris</name>
    <name type="common">Northern wild rice</name>
    <dbReference type="NCBI Taxonomy" id="103762"/>
    <lineage>
        <taxon>Eukaryota</taxon>
        <taxon>Viridiplantae</taxon>
        <taxon>Streptophyta</taxon>
        <taxon>Embryophyta</taxon>
        <taxon>Tracheophyta</taxon>
        <taxon>Spermatophyta</taxon>
        <taxon>Magnoliopsida</taxon>
        <taxon>Liliopsida</taxon>
        <taxon>Poales</taxon>
        <taxon>Poaceae</taxon>
        <taxon>BOP clade</taxon>
        <taxon>Oryzoideae</taxon>
        <taxon>Oryzeae</taxon>
        <taxon>Zizaniinae</taxon>
        <taxon>Zizania</taxon>
    </lineage>
</organism>
<reference evidence="2" key="1">
    <citation type="journal article" date="2021" name="bioRxiv">
        <title>Whole Genome Assembly and Annotation of Northern Wild Rice, Zizania palustris L., Supports a Whole Genome Duplication in the Zizania Genus.</title>
        <authorList>
            <person name="Haas M."/>
            <person name="Kono T."/>
            <person name="Macchietto M."/>
            <person name="Millas R."/>
            <person name="McGilp L."/>
            <person name="Shao M."/>
            <person name="Duquette J."/>
            <person name="Hirsch C.N."/>
            <person name="Kimball J."/>
        </authorList>
    </citation>
    <scope>NUCLEOTIDE SEQUENCE</scope>
    <source>
        <tissue evidence="2">Fresh leaf tissue</tissue>
    </source>
</reference>
<dbReference type="EMBL" id="JAAALK010000289">
    <property type="protein sequence ID" value="KAG8048398.1"/>
    <property type="molecule type" value="Genomic_DNA"/>
</dbReference>
<dbReference type="AlphaFoldDB" id="A0A8J5RLP5"/>